<dbReference type="EMBL" id="HBIB01020315">
    <property type="protein sequence ID" value="CAE0250961.1"/>
    <property type="molecule type" value="Transcribed_RNA"/>
</dbReference>
<protein>
    <recommendedName>
        <fullName evidence="2">AB hydrolase-1 domain-containing protein</fullName>
    </recommendedName>
</protein>
<feature type="domain" description="AB hydrolase-1" evidence="2">
    <location>
        <begin position="74"/>
        <end position="207"/>
    </location>
</feature>
<dbReference type="PANTHER" id="PTHR43194:SF2">
    <property type="entry name" value="PEROXISOMAL MEMBRANE PROTEIN LPX1"/>
    <property type="match status" value="1"/>
</dbReference>
<feature type="transmembrane region" description="Helical" evidence="1">
    <location>
        <begin position="6"/>
        <end position="27"/>
    </location>
</feature>
<gene>
    <name evidence="3" type="ORF">PBIL07802_LOCUS13167</name>
</gene>
<dbReference type="AlphaFoldDB" id="A0A7S3D9Y8"/>
<dbReference type="Pfam" id="PF00561">
    <property type="entry name" value="Abhydrolase_1"/>
    <property type="match status" value="1"/>
</dbReference>
<keyword evidence="1" id="KW-0472">Membrane</keyword>
<dbReference type="InterPro" id="IPR000073">
    <property type="entry name" value="AB_hydrolase_1"/>
</dbReference>
<organism evidence="3">
    <name type="scientific">Palpitomonas bilix</name>
    <dbReference type="NCBI Taxonomy" id="652834"/>
    <lineage>
        <taxon>Eukaryota</taxon>
        <taxon>Eukaryota incertae sedis</taxon>
    </lineage>
</organism>
<keyword evidence="1" id="KW-1133">Transmembrane helix</keyword>
<dbReference type="InterPro" id="IPR029058">
    <property type="entry name" value="AB_hydrolase_fold"/>
</dbReference>
<keyword evidence="1" id="KW-0812">Transmembrane</keyword>
<evidence type="ECO:0000259" key="2">
    <source>
        <dbReference type="Pfam" id="PF00561"/>
    </source>
</evidence>
<evidence type="ECO:0000256" key="1">
    <source>
        <dbReference type="SAM" id="Phobius"/>
    </source>
</evidence>
<dbReference type="Gene3D" id="3.40.50.1820">
    <property type="entry name" value="alpha/beta hydrolase"/>
    <property type="match status" value="1"/>
</dbReference>
<evidence type="ECO:0000313" key="3">
    <source>
        <dbReference type="EMBL" id="CAE0250961.1"/>
    </source>
</evidence>
<sequence length="292" mass="32373">MGVSVASLTGTIVVAVALVLPIVINVFSEVPFEPADQHVCNRPLPDEPGTGAVNTSYGRTFYRLFGDTSAREMVVLVGGIATPSVYAIDYAKRISKNGFLVLTYDLYGRGYSNVARTANDERLFVSQIVDLLFALKLDGKRVHFVGASMGGVICATFADIYPERVASLTLVAPAGFPSDLPLPVRFAMLPYVGEFILPFFAPAFMERNLDKQSDGQQNCELVEYQKKVLRAEIAACEGYLESILSTFRSFNLFSMEPIYRRVATHSRPVHIIWVRQLLRVSLFMLLHHVIVL</sequence>
<dbReference type="InterPro" id="IPR050228">
    <property type="entry name" value="Carboxylesterase_BioH"/>
</dbReference>
<dbReference type="PANTHER" id="PTHR43194">
    <property type="entry name" value="HYDROLASE ALPHA/BETA FOLD FAMILY"/>
    <property type="match status" value="1"/>
</dbReference>
<proteinExistence type="predicted"/>
<accession>A0A7S3D9Y8</accession>
<name>A0A7S3D9Y8_9EUKA</name>
<reference evidence="3" key="1">
    <citation type="submission" date="2021-01" db="EMBL/GenBank/DDBJ databases">
        <authorList>
            <person name="Corre E."/>
            <person name="Pelletier E."/>
            <person name="Niang G."/>
            <person name="Scheremetjew M."/>
            <person name="Finn R."/>
            <person name="Kale V."/>
            <person name="Holt S."/>
            <person name="Cochrane G."/>
            <person name="Meng A."/>
            <person name="Brown T."/>
            <person name="Cohen L."/>
        </authorList>
    </citation>
    <scope>NUCLEOTIDE SEQUENCE</scope>
    <source>
        <strain evidence="3">NIES-2562</strain>
    </source>
</reference>
<dbReference type="SUPFAM" id="SSF53474">
    <property type="entry name" value="alpha/beta-Hydrolases"/>
    <property type="match status" value="1"/>
</dbReference>
<dbReference type="PRINTS" id="PR00111">
    <property type="entry name" value="ABHYDROLASE"/>
</dbReference>